<dbReference type="SUPFAM" id="SSF54928">
    <property type="entry name" value="RNA-binding domain, RBD"/>
    <property type="match status" value="1"/>
</dbReference>
<protein>
    <recommendedName>
        <fullName evidence="4">RRM domain-containing protein</fullName>
    </recommendedName>
</protein>
<feature type="compositionally biased region" description="Polar residues" evidence="1">
    <location>
        <begin position="18"/>
        <end position="32"/>
    </location>
</feature>
<evidence type="ECO:0000256" key="1">
    <source>
        <dbReference type="SAM" id="MobiDB-lite"/>
    </source>
</evidence>
<gene>
    <name evidence="2" type="ORF">BU16DRAFT_244690</name>
</gene>
<dbReference type="GO" id="GO:0003676">
    <property type="term" value="F:nucleic acid binding"/>
    <property type="evidence" value="ECO:0007669"/>
    <property type="project" value="InterPro"/>
</dbReference>
<keyword evidence="3" id="KW-1185">Reference proteome</keyword>
<evidence type="ECO:0008006" key="4">
    <source>
        <dbReference type="Google" id="ProtNLM"/>
    </source>
</evidence>
<organism evidence="2 3">
    <name type="scientific">Lophium mytilinum</name>
    <dbReference type="NCBI Taxonomy" id="390894"/>
    <lineage>
        <taxon>Eukaryota</taxon>
        <taxon>Fungi</taxon>
        <taxon>Dikarya</taxon>
        <taxon>Ascomycota</taxon>
        <taxon>Pezizomycotina</taxon>
        <taxon>Dothideomycetes</taxon>
        <taxon>Pleosporomycetidae</taxon>
        <taxon>Mytilinidiales</taxon>
        <taxon>Mytilinidiaceae</taxon>
        <taxon>Lophium</taxon>
    </lineage>
</organism>
<dbReference type="EMBL" id="MU004183">
    <property type="protein sequence ID" value="KAF2500351.1"/>
    <property type="molecule type" value="Genomic_DNA"/>
</dbReference>
<dbReference type="InterPro" id="IPR035979">
    <property type="entry name" value="RBD_domain_sf"/>
</dbReference>
<accession>A0A6A6R731</accession>
<reference evidence="2" key="1">
    <citation type="journal article" date="2020" name="Stud. Mycol.">
        <title>101 Dothideomycetes genomes: a test case for predicting lifestyles and emergence of pathogens.</title>
        <authorList>
            <person name="Haridas S."/>
            <person name="Albert R."/>
            <person name="Binder M."/>
            <person name="Bloem J."/>
            <person name="Labutti K."/>
            <person name="Salamov A."/>
            <person name="Andreopoulos B."/>
            <person name="Baker S."/>
            <person name="Barry K."/>
            <person name="Bills G."/>
            <person name="Bluhm B."/>
            <person name="Cannon C."/>
            <person name="Castanera R."/>
            <person name="Culley D."/>
            <person name="Daum C."/>
            <person name="Ezra D."/>
            <person name="Gonzalez J."/>
            <person name="Henrissat B."/>
            <person name="Kuo A."/>
            <person name="Liang C."/>
            <person name="Lipzen A."/>
            <person name="Lutzoni F."/>
            <person name="Magnuson J."/>
            <person name="Mondo S."/>
            <person name="Nolan M."/>
            <person name="Ohm R."/>
            <person name="Pangilinan J."/>
            <person name="Park H.-J."/>
            <person name="Ramirez L."/>
            <person name="Alfaro M."/>
            <person name="Sun H."/>
            <person name="Tritt A."/>
            <person name="Yoshinaga Y."/>
            <person name="Zwiers L.-H."/>
            <person name="Turgeon B."/>
            <person name="Goodwin S."/>
            <person name="Spatafora J."/>
            <person name="Crous P."/>
            <person name="Grigoriev I."/>
        </authorList>
    </citation>
    <scope>NUCLEOTIDE SEQUENCE</scope>
    <source>
        <strain evidence="2">CBS 269.34</strain>
    </source>
</reference>
<dbReference type="CDD" id="cd12261">
    <property type="entry name" value="RRM1_3_MRN1"/>
    <property type="match status" value="1"/>
</dbReference>
<proteinExistence type="predicted"/>
<dbReference type="AlphaFoldDB" id="A0A6A6R731"/>
<evidence type="ECO:0000313" key="2">
    <source>
        <dbReference type="EMBL" id="KAF2500351.1"/>
    </source>
</evidence>
<sequence>MWDESYTRAPSVPVRMSMPQSSGVSPDTSDSTAVGDARPKPRPTYCMNQGNAYGVSESYPDTSYDKDESCGPEPVDIRPSQSHPPFPRNDQRTVLVTNLSDRTTHKDLVDVVRGGRLLDIFLRNDRCATVSFVEGAQDFLAYTKKNDIYIHDKRVSRDPYAMPPHWFACTFLATVTVVSTHLRRSERAGFPSL</sequence>
<name>A0A6A6R731_9PEZI</name>
<evidence type="ECO:0000313" key="3">
    <source>
        <dbReference type="Proteomes" id="UP000799750"/>
    </source>
</evidence>
<dbReference type="Proteomes" id="UP000799750">
    <property type="component" value="Unassembled WGS sequence"/>
</dbReference>
<dbReference type="OrthoDB" id="2935572at2759"/>
<feature type="region of interest" description="Disordered" evidence="1">
    <location>
        <begin position="1"/>
        <end position="90"/>
    </location>
</feature>